<evidence type="ECO:0000259" key="2">
    <source>
        <dbReference type="Pfam" id="PF01738"/>
    </source>
</evidence>
<feature type="domain" description="Dienelactone hydrolase" evidence="2">
    <location>
        <begin position="50"/>
        <end position="271"/>
    </location>
</feature>
<evidence type="ECO:0000256" key="1">
    <source>
        <dbReference type="ARBA" id="ARBA00022801"/>
    </source>
</evidence>
<dbReference type="PANTHER" id="PTHR22946">
    <property type="entry name" value="DIENELACTONE HYDROLASE DOMAIN-CONTAINING PROTEIN-RELATED"/>
    <property type="match status" value="1"/>
</dbReference>
<sequence length="276" mass="29680">MRRSLRWLLCGLILLSLAALLGLYPYRAALLPAHDDLARAKARLAPQLSLFTPTGAGPFATVLVFHGCSGQRQAMVDSVKAWLLPAGYAALFVDSFAARGIDDWRPVCAGKRLWGNQRALDVYAAIELAAQLPQVDGRRLALLGFSHGGWSVLDALAYGGAAGHGFSAPGPQGLARVKAAITYYPYCGFPAQLQRHLSADPPLLMLLAGEDRVTDPRQCLQALDGLPVGAVQVQRYAHAGHVFDHASELATYQPQLAEDARLRASDFLRAHLGPEP</sequence>
<dbReference type="PANTHER" id="PTHR22946:SF9">
    <property type="entry name" value="POLYKETIDE TRANSFERASE AF380"/>
    <property type="match status" value="1"/>
</dbReference>
<dbReference type="Gene3D" id="3.40.50.1820">
    <property type="entry name" value="alpha/beta hydrolase"/>
    <property type="match status" value="1"/>
</dbReference>
<dbReference type="GO" id="GO:0016787">
    <property type="term" value="F:hydrolase activity"/>
    <property type="evidence" value="ECO:0007669"/>
    <property type="project" value="UniProtKB-KW"/>
</dbReference>
<dbReference type="InterPro" id="IPR029058">
    <property type="entry name" value="AB_hydrolase_fold"/>
</dbReference>
<dbReference type="InterPro" id="IPR050261">
    <property type="entry name" value="FrsA_esterase"/>
</dbReference>
<keyword evidence="4" id="KW-1185">Reference proteome</keyword>
<evidence type="ECO:0000313" key="4">
    <source>
        <dbReference type="Proteomes" id="UP001560296"/>
    </source>
</evidence>
<reference evidence="3 4" key="1">
    <citation type="submission" date="2024-07" db="EMBL/GenBank/DDBJ databases">
        <authorList>
            <person name="Li M."/>
        </authorList>
    </citation>
    <scope>NUCLEOTIDE SEQUENCE [LARGE SCALE GENOMIC DNA]</scope>
    <source>
        <strain evidence="3 4">25A3E</strain>
    </source>
</reference>
<protein>
    <submittedName>
        <fullName evidence="3">Dienelactone hydrolase family protein</fullName>
        <ecNumber evidence="3">3.1.-.-</ecNumber>
    </submittedName>
</protein>
<dbReference type="SUPFAM" id="SSF53474">
    <property type="entry name" value="alpha/beta-Hydrolases"/>
    <property type="match status" value="1"/>
</dbReference>
<keyword evidence="1 3" id="KW-0378">Hydrolase</keyword>
<dbReference type="EC" id="3.1.-.-" evidence="3"/>
<dbReference type="RefSeq" id="WP_369285800.1">
    <property type="nucleotide sequence ID" value="NZ_JBFTEG010000001.1"/>
</dbReference>
<comment type="caution">
    <text evidence="3">The sequence shown here is derived from an EMBL/GenBank/DDBJ whole genome shotgun (WGS) entry which is preliminary data.</text>
</comment>
<organism evidence="3 4">
    <name type="scientific">Pseudomonas zhanjiangensis</name>
    <dbReference type="NCBI Taxonomy" id="3239015"/>
    <lineage>
        <taxon>Bacteria</taxon>
        <taxon>Pseudomonadati</taxon>
        <taxon>Pseudomonadota</taxon>
        <taxon>Gammaproteobacteria</taxon>
        <taxon>Pseudomonadales</taxon>
        <taxon>Pseudomonadaceae</taxon>
        <taxon>Pseudomonas</taxon>
    </lineage>
</organism>
<dbReference type="EMBL" id="JBFTEG010000001">
    <property type="protein sequence ID" value="MEX6500880.1"/>
    <property type="molecule type" value="Genomic_DNA"/>
</dbReference>
<dbReference type="Proteomes" id="UP001560296">
    <property type="component" value="Unassembled WGS sequence"/>
</dbReference>
<gene>
    <name evidence="3" type="ORF">AB5S05_02290</name>
</gene>
<name>A0ABV3YNJ7_9PSED</name>
<dbReference type="Pfam" id="PF01738">
    <property type="entry name" value="DLH"/>
    <property type="match status" value="1"/>
</dbReference>
<accession>A0ABV3YNJ7</accession>
<dbReference type="InterPro" id="IPR002925">
    <property type="entry name" value="Dienelactn_hydro"/>
</dbReference>
<proteinExistence type="predicted"/>
<evidence type="ECO:0000313" key="3">
    <source>
        <dbReference type="EMBL" id="MEX6500880.1"/>
    </source>
</evidence>